<dbReference type="Proteomes" id="UP000033475">
    <property type="component" value="Unassembled WGS sequence"/>
</dbReference>
<sequence length="83" mass="9256">MKKRSTLCHSRIGGNDIGAMQQSLKQDILYYSFFASFLRSAINLSTKLSSGGKYLLMVLRAFFNASFNSKVDTLLLITPPAFN</sequence>
<accession>A0A0F3MXD2</accession>
<name>A0A0F3MXD2_RICFI</name>
<dbReference type="AlphaFoldDB" id="A0A0F3MXD2"/>
<reference evidence="1 2" key="1">
    <citation type="submission" date="2015-01" db="EMBL/GenBank/DDBJ databases">
        <title>Genome Sequencing of Rickettsiales.</title>
        <authorList>
            <person name="Daugherty S.C."/>
            <person name="Su Q."/>
            <person name="Abolude K."/>
            <person name="Beier-Sexton M."/>
            <person name="Carlyon J.A."/>
            <person name="Carter R."/>
            <person name="Day N.P."/>
            <person name="Dumler S.J."/>
            <person name="Dyachenko V."/>
            <person name="Godinez A."/>
            <person name="Kurtti T.J."/>
            <person name="Lichay M."/>
            <person name="Mullins K.E."/>
            <person name="Ott S."/>
            <person name="Pappas-Brown V."/>
            <person name="Paris D.H."/>
            <person name="Patel P."/>
            <person name="Richards A.L."/>
            <person name="Sadzewicz L."/>
            <person name="Sears K."/>
            <person name="Seidman D."/>
            <person name="Sengamalay N."/>
            <person name="Stenos J."/>
            <person name="Tallon L.J."/>
            <person name="Vincent G."/>
            <person name="Fraser C.M."/>
            <person name="Munderloh U."/>
            <person name="Dunning-Hotopp J.C."/>
        </authorList>
    </citation>
    <scope>NUCLEOTIDE SEQUENCE [LARGE SCALE GENOMIC DNA]</scope>
    <source>
        <strain evidence="1 2">Pedreira</strain>
    </source>
</reference>
<proteinExistence type="predicted"/>
<evidence type="ECO:0000313" key="1">
    <source>
        <dbReference type="EMBL" id="KJV59204.1"/>
    </source>
</evidence>
<dbReference type="EMBL" id="LANQ01000001">
    <property type="protein sequence ID" value="KJV59204.1"/>
    <property type="molecule type" value="Genomic_DNA"/>
</dbReference>
<gene>
    <name evidence="1" type="ORF">RFEPED_1605</name>
</gene>
<evidence type="ECO:0000313" key="2">
    <source>
        <dbReference type="Proteomes" id="UP000033475"/>
    </source>
</evidence>
<organism evidence="1 2">
    <name type="scientific">Rickettsia felis str. Pedreira</name>
    <dbReference type="NCBI Taxonomy" id="1359196"/>
    <lineage>
        <taxon>Bacteria</taxon>
        <taxon>Pseudomonadati</taxon>
        <taxon>Pseudomonadota</taxon>
        <taxon>Alphaproteobacteria</taxon>
        <taxon>Rickettsiales</taxon>
        <taxon>Rickettsiaceae</taxon>
        <taxon>Rickettsieae</taxon>
        <taxon>Rickettsia</taxon>
        <taxon>spotted fever group</taxon>
    </lineage>
</organism>
<protein>
    <submittedName>
        <fullName evidence="1">Uncharacterized protein</fullName>
    </submittedName>
</protein>
<comment type="caution">
    <text evidence="1">The sequence shown here is derived from an EMBL/GenBank/DDBJ whole genome shotgun (WGS) entry which is preliminary data.</text>
</comment>